<gene>
    <name evidence="2" type="ORF">Asera_34300</name>
</gene>
<evidence type="ECO:0000313" key="2">
    <source>
        <dbReference type="EMBL" id="BCJ29322.1"/>
    </source>
</evidence>
<reference evidence="2" key="1">
    <citation type="submission" date="2020-08" db="EMBL/GenBank/DDBJ databases">
        <title>Whole genome shotgun sequence of Actinocatenispora sera NBRC 101916.</title>
        <authorList>
            <person name="Komaki H."/>
            <person name="Tamura T."/>
        </authorList>
    </citation>
    <scope>NUCLEOTIDE SEQUENCE</scope>
    <source>
        <strain evidence="2">NBRC 101916</strain>
    </source>
</reference>
<dbReference type="SUPFAM" id="SSF54909">
    <property type="entry name" value="Dimeric alpha+beta barrel"/>
    <property type="match status" value="1"/>
</dbReference>
<keyword evidence="3" id="KW-1185">Reference proteome</keyword>
<evidence type="ECO:0000313" key="3">
    <source>
        <dbReference type="Proteomes" id="UP000680750"/>
    </source>
</evidence>
<dbReference type="InterPro" id="IPR011008">
    <property type="entry name" value="Dimeric_a/b-barrel"/>
</dbReference>
<dbReference type="Gene3D" id="3.30.70.100">
    <property type="match status" value="1"/>
</dbReference>
<dbReference type="AlphaFoldDB" id="A0A810L3W1"/>
<sequence length="134" mass="14328">MGDVVLVVNRFVLGAGQLDERDVTGPDADAERDFLSRAEPALAALAGCTGFVHGELGRAVDDPTRWCLVTRWASIGAYRRALGSYQVKIAATALLAEAVEEPAGYEVLRGADADGIRVEHSDRAPGEANRPPRR</sequence>
<dbReference type="KEGG" id="aser:Asera_34300"/>
<proteinExistence type="predicted"/>
<dbReference type="InterPro" id="IPR007138">
    <property type="entry name" value="ABM_dom"/>
</dbReference>
<dbReference type="EMBL" id="AP023354">
    <property type="protein sequence ID" value="BCJ29322.1"/>
    <property type="molecule type" value="Genomic_DNA"/>
</dbReference>
<protein>
    <recommendedName>
        <fullName evidence="1">ABM domain-containing protein</fullName>
    </recommendedName>
</protein>
<dbReference type="Proteomes" id="UP000680750">
    <property type="component" value="Chromosome"/>
</dbReference>
<organism evidence="2 3">
    <name type="scientific">Actinocatenispora sera</name>
    <dbReference type="NCBI Taxonomy" id="390989"/>
    <lineage>
        <taxon>Bacteria</taxon>
        <taxon>Bacillati</taxon>
        <taxon>Actinomycetota</taxon>
        <taxon>Actinomycetes</taxon>
        <taxon>Micromonosporales</taxon>
        <taxon>Micromonosporaceae</taxon>
        <taxon>Actinocatenispora</taxon>
    </lineage>
</organism>
<dbReference type="Pfam" id="PF03992">
    <property type="entry name" value="ABM"/>
    <property type="match status" value="1"/>
</dbReference>
<evidence type="ECO:0000259" key="1">
    <source>
        <dbReference type="Pfam" id="PF03992"/>
    </source>
</evidence>
<feature type="domain" description="ABM" evidence="1">
    <location>
        <begin position="27"/>
        <end position="88"/>
    </location>
</feature>
<accession>A0A810L3W1</accession>
<dbReference type="RefSeq" id="WP_244843918.1">
    <property type="nucleotide sequence ID" value="NZ_AP023354.1"/>
</dbReference>
<name>A0A810L3W1_9ACTN</name>